<feature type="zinc finger region" description="dksA C4-type" evidence="4">
    <location>
        <begin position="97"/>
        <end position="121"/>
    </location>
</feature>
<evidence type="ECO:0000256" key="2">
    <source>
        <dbReference type="ARBA" id="ARBA00022771"/>
    </source>
</evidence>
<dbReference type="EMBL" id="CP070499">
    <property type="protein sequence ID" value="QSB14842.1"/>
    <property type="molecule type" value="Genomic_DNA"/>
</dbReference>
<dbReference type="RefSeq" id="WP_239677001.1">
    <property type="nucleotide sequence ID" value="NZ_CP070499.1"/>
</dbReference>
<dbReference type="SUPFAM" id="SSF109635">
    <property type="entry name" value="DnaK suppressor protein DksA, alpha-hairpin domain"/>
    <property type="match status" value="1"/>
</dbReference>
<keyword evidence="7" id="KW-1185">Reference proteome</keyword>
<evidence type="ECO:0000313" key="6">
    <source>
        <dbReference type="EMBL" id="QSB14842.1"/>
    </source>
</evidence>
<protein>
    <submittedName>
        <fullName evidence="6">TraR/DksA C4-type zinc finger protein</fullName>
    </submittedName>
</protein>
<evidence type="ECO:0000256" key="4">
    <source>
        <dbReference type="PROSITE-ProRule" id="PRU00510"/>
    </source>
</evidence>
<dbReference type="AlphaFoldDB" id="A0A895YFD8"/>
<evidence type="ECO:0000259" key="5">
    <source>
        <dbReference type="Pfam" id="PF01258"/>
    </source>
</evidence>
<dbReference type="InterPro" id="IPR020458">
    <property type="entry name" value="Znf_DskA_TraR_CS"/>
</dbReference>
<dbReference type="GO" id="GO:0008270">
    <property type="term" value="F:zinc ion binding"/>
    <property type="evidence" value="ECO:0007669"/>
    <property type="project" value="UniProtKB-KW"/>
</dbReference>
<evidence type="ECO:0000313" key="7">
    <source>
        <dbReference type="Proteomes" id="UP000662857"/>
    </source>
</evidence>
<dbReference type="SUPFAM" id="SSF57716">
    <property type="entry name" value="Glucocorticoid receptor-like (DNA-binding domain)"/>
    <property type="match status" value="1"/>
</dbReference>
<organism evidence="6 7">
    <name type="scientific">Natronosporangium hydrolyticum</name>
    <dbReference type="NCBI Taxonomy" id="2811111"/>
    <lineage>
        <taxon>Bacteria</taxon>
        <taxon>Bacillati</taxon>
        <taxon>Actinomycetota</taxon>
        <taxon>Actinomycetes</taxon>
        <taxon>Micromonosporales</taxon>
        <taxon>Micromonosporaceae</taxon>
        <taxon>Natronosporangium</taxon>
    </lineage>
</organism>
<dbReference type="PROSITE" id="PS51128">
    <property type="entry name" value="ZF_DKSA_2"/>
    <property type="match status" value="1"/>
</dbReference>
<name>A0A895YFD8_9ACTN</name>
<dbReference type="Proteomes" id="UP000662857">
    <property type="component" value="Chromosome"/>
</dbReference>
<evidence type="ECO:0000256" key="3">
    <source>
        <dbReference type="ARBA" id="ARBA00022833"/>
    </source>
</evidence>
<dbReference type="PANTHER" id="PTHR33823">
    <property type="entry name" value="RNA POLYMERASE-BINDING TRANSCRIPTION FACTOR DKSA-RELATED"/>
    <property type="match status" value="1"/>
</dbReference>
<dbReference type="Gene3D" id="1.20.120.910">
    <property type="entry name" value="DksA, coiled-coil domain"/>
    <property type="match status" value="1"/>
</dbReference>
<dbReference type="Pfam" id="PF01258">
    <property type="entry name" value="zf-dskA_traR"/>
    <property type="match status" value="1"/>
</dbReference>
<evidence type="ECO:0000256" key="1">
    <source>
        <dbReference type="ARBA" id="ARBA00022723"/>
    </source>
</evidence>
<feature type="domain" description="Zinc finger DksA/TraR C4-type" evidence="5">
    <location>
        <begin position="92"/>
        <end position="122"/>
    </location>
</feature>
<keyword evidence="2" id="KW-0863">Zinc-finger</keyword>
<dbReference type="PANTHER" id="PTHR33823:SF4">
    <property type="entry name" value="GENERAL STRESS PROTEIN 16O"/>
    <property type="match status" value="1"/>
</dbReference>
<sequence>MAPSVPAAVPAHLAELRRLLIADRERTSDRILALSRNFSSIVEAASFAATDDEHDPEGATIAFERSQASALLAAASQRLADVDMALERIAHGNYGSCERCSESIAPKRLLALPAARTCIACAA</sequence>
<keyword evidence="1" id="KW-0479">Metal-binding</keyword>
<dbReference type="InterPro" id="IPR000962">
    <property type="entry name" value="Znf_DskA_TraR"/>
</dbReference>
<reference evidence="6" key="1">
    <citation type="submission" date="2021-02" db="EMBL/GenBank/DDBJ databases">
        <title>Natrosporangium hydrolyticum gen. nov., sp. nov, a haloalkaliphilic actinobacterium from a soda solonchak soil.</title>
        <authorList>
            <person name="Sorokin D.Y."/>
            <person name="Khijniak T.V."/>
            <person name="Zakharycheva A.P."/>
            <person name="Boueva O.V."/>
            <person name="Ariskina E.V."/>
            <person name="Hahnke R.L."/>
            <person name="Bunk B."/>
            <person name="Sproer C."/>
            <person name="Schumann P."/>
            <person name="Evtushenko L.I."/>
            <person name="Kublanov I.V."/>
        </authorList>
    </citation>
    <scope>NUCLEOTIDE SEQUENCE</scope>
    <source>
        <strain evidence="6">DSM 106523</strain>
    </source>
</reference>
<gene>
    <name evidence="6" type="ORF">JQS43_00095</name>
</gene>
<accession>A0A895YFD8</accession>
<proteinExistence type="predicted"/>
<dbReference type="KEGG" id="nhy:JQS43_00095"/>
<dbReference type="InterPro" id="IPR037187">
    <property type="entry name" value="DnaK_N"/>
</dbReference>
<dbReference type="PROSITE" id="PS01102">
    <property type="entry name" value="ZF_DKSA_1"/>
    <property type="match status" value="1"/>
</dbReference>
<keyword evidence="3" id="KW-0862">Zinc</keyword>